<evidence type="ECO:0000256" key="6">
    <source>
        <dbReference type="ARBA" id="ARBA00022989"/>
    </source>
</evidence>
<keyword evidence="3 9" id="KW-0349">Heme</keyword>
<accession>A0ABS0AJI3</accession>
<feature type="transmembrane region" description="Helical" evidence="10">
    <location>
        <begin position="533"/>
        <end position="556"/>
    </location>
</feature>
<evidence type="ECO:0000256" key="11">
    <source>
        <dbReference type="SAM" id="SignalP"/>
    </source>
</evidence>
<feature type="transmembrane region" description="Helical" evidence="10">
    <location>
        <begin position="491"/>
        <end position="509"/>
    </location>
</feature>
<dbReference type="RefSeq" id="WP_194856705.1">
    <property type="nucleotide sequence ID" value="NZ_ARXR01000037.1"/>
</dbReference>
<dbReference type="PANTHER" id="PTHR31632">
    <property type="entry name" value="IRON TRANSPORTER FTH1"/>
    <property type="match status" value="1"/>
</dbReference>
<dbReference type="Pfam" id="PF03239">
    <property type="entry name" value="FTR1"/>
    <property type="match status" value="1"/>
</dbReference>
<sequence>MVLIERRPLGVFLLLCFFMLTATARAADQTALVQLVEYVGADYVNAVQDGEIVSEAEYAEMDEFTRLLSEGIATLDDVEGKQRLADQAQQLEAAVDDKAPEARIQELAQKIRGTLVTVYGLPVIPKTAPDMEKAAQLYQTHCAACHGDEGRGDGPAGAALEPAPTDFHERARYMGRSMLGLYTTITGGVDGTGMAAYDDQLSEAERWALAFYVGGKAVSDQEADAGEQALRGTPGLKADMTLDTVIGKAPADVRDEIGKPAVQAMGYLRRNPEALFSQNRFIEISDAKLGEAAGLYADGDRAAARAAALSAYLDGFEMIEQQLAAVDGDLMRATERRFMAVRQAIEQGEEPATVDARVAEARDSLAAAEDALGGDGLSAAATFSASFFILFREGLEALLIVAALLTFTRKAGARSASRHIHFGWVAALIAGVATWFAASTVISFSGASRELTEGVAGLAAAAILFYVGFWMHSNSNSQKWMGYIKSKVDNALGAGTVWTLTLVAFISVYREMFETILFYQALWTQVTEATQPYLLYGLLAALAALAVVCVLIFRLGMRLPLGLFFKATSLVLLVLSVILLGKGIAALQEAGLINATYIGLPTLEWIGFFPTLQGALAQAAAVVLAVLAWWRGNRATKAG</sequence>
<keyword evidence="4 10" id="KW-0812">Transmembrane</keyword>
<evidence type="ECO:0000256" key="4">
    <source>
        <dbReference type="ARBA" id="ARBA00022692"/>
    </source>
</evidence>
<dbReference type="Pfam" id="PF00034">
    <property type="entry name" value="Cytochrom_C"/>
    <property type="match status" value="1"/>
</dbReference>
<evidence type="ECO:0000256" key="3">
    <source>
        <dbReference type="ARBA" id="ARBA00022617"/>
    </source>
</evidence>
<proteinExistence type="inferred from homology"/>
<feature type="signal peptide" evidence="11">
    <location>
        <begin position="1"/>
        <end position="26"/>
    </location>
</feature>
<dbReference type="PANTHER" id="PTHR31632:SF2">
    <property type="entry name" value="PLASMA MEMBRANE IRON PERMEASE"/>
    <property type="match status" value="1"/>
</dbReference>
<dbReference type="Gene3D" id="1.10.760.10">
    <property type="entry name" value="Cytochrome c-like domain"/>
    <property type="match status" value="1"/>
</dbReference>
<evidence type="ECO:0000256" key="8">
    <source>
        <dbReference type="ARBA" id="ARBA00023136"/>
    </source>
</evidence>
<dbReference type="InterPro" id="IPR009056">
    <property type="entry name" value="Cyt_c-like_dom"/>
</dbReference>
<keyword evidence="6 10" id="KW-1133">Transmembrane helix</keyword>
<name>A0ABS0AJI3_9GAMM</name>
<feature type="transmembrane region" description="Helical" evidence="10">
    <location>
        <begin position="387"/>
        <end position="408"/>
    </location>
</feature>
<evidence type="ECO:0000259" key="12">
    <source>
        <dbReference type="PROSITE" id="PS51007"/>
    </source>
</evidence>
<keyword evidence="11" id="KW-0732">Signal</keyword>
<keyword evidence="5 9" id="KW-0479">Metal-binding</keyword>
<comment type="subcellular location">
    <subcellularLocation>
        <location evidence="1">Membrane</location>
        <topology evidence="1">Multi-pass membrane protein</topology>
    </subcellularLocation>
</comment>
<evidence type="ECO:0000256" key="2">
    <source>
        <dbReference type="ARBA" id="ARBA00008333"/>
    </source>
</evidence>
<evidence type="ECO:0000313" key="14">
    <source>
        <dbReference type="Proteomes" id="UP000644441"/>
    </source>
</evidence>
<evidence type="ECO:0000313" key="13">
    <source>
        <dbReference type="EMBL" id="MBF5054305.1"/>
    </source>
</evidence>
<feature type="domain" description="Cytochrome c" evidence="12">
    <location>
        <begin position="129"/>
        <end position="217"/>
    </location>
</feature>
<keyword evidence="8 10" id="KW-0472">Membrane</keyword>
<dbReference type="SUPFAM" id="SSF46626">
    <property type="entry name" value="Cytochrome c"/>
    <property type="match status" value="1"/>
</dbReference>
<evidence type="ECO:0000256" key="5">
    <source>
        <dbReference type="ARBA" id="ARBA00022723"/>
    </source>
</evidence>
<comment type="similarity">
    <text evidence="2">Belongs to the oxidase-dependent Fe transporter (OFeT) (TC 9.A.10.1) family.</text>
</comment>
<gene>
    <name evidence="13" type="ORF">ISO4_02907</name>
</gene>
<keyword evidence="14" id="KW-1185">Reference proteome</keyword>
<evidence type="ECO:0000256" key="10">
    <source>
        <dbReference type="SAM" id="Phobius"/>
    </source>
</evidence>
<evidence type="ECO:0000256" key="9">
    <source>
        <dbReference type="PROSITE-ProRule" id="PRU00433"/>
    </source>
</evidence>
<comment type="caution">
    <text evidence="13">The sequence shown here is derived from an EMBL/GenBank/DDBJ whole genome shotgun (WGS) entry which is preliminary data.</text>
</comment>
<dbReference type="Proteomes" id="UP000644441">
    <property type="component" value="Unassembled WGS sequence"/>
</dbReference>
<feature type="transmembrane region" description="Helical" evidence="10">
    <location>
        <begin position="563"/>
        <end position="585"/>
    </location>
</feature>
<dbReference type="EMBL" id="ARXR01000037">
    <property type="protein sequence ID" value="MBF5054305.1"/>
    <property type="molecule type" value="Genomic_DNA"/>
</dbReference>
<protein>
    <submittedName>
        <fullName evidence="13">Cytochrome c family protein</fullName>
    </submittedName>
</protein>
<dbReference type="PROSITE" id="PS51007">
    <property type="entry name" value="CYTC"/>
    <property type="match status" value="1"/>
</dbReference>
<feature type="transmembrane region" description="Helical" evidence="10">
    <location>
        <begin position="454"/>
        <end position="471"/>
    </location>
</feature>
<organism evidence="13 14">
    <name type="scientific">Alloalcanivorax venustensis ISO4</name>
    <dbReference type="NCBI Taxonomy" id="1177184"/>
    <lineage>
        <taxon>Bacteria</taxon>
        <taxon>Pseudomonadati</taxon>
        <taxon>Pseudomonadota</taxon>
        <taxon>Gammaproteobacteria</taxon>
        <taxon>Oceanospirillales</taxon>
        <taxon>Alcanivoracaceae</taxon>
        <taxon>Alloalcanivorax</taxon>
    </lineage>
</organism>
<dbReference type="InterPro" id="IPR036909">
    <property type="entry name" value="Cyt_c-like_dom_sf"/>
</dbReference>
<keyword evidence="7 9" id="KW-0408">Iron</keyword>
<evidence type="ECO:0000256" key="7">
    <source>
        <dbReference type="ARBA" id="ARBA00023004"/>
    </source>
</evidence>
<feature type="transmembrane region" description="Helical" evidence="10">
    <location>
        <begin position="420"/>
        <end position="442"/>
    </location>
</feature>
<reference evidence="13 14" key="1">
    <citation type="submission" date="2012-09" db="EMBL/GenBank/DDBJ databases">
        <title>Genome Sequence of alkane-degrading Bacterium Alcanivorax venustensis ISO4.</title>
        <authorList>
            <person name="Lai Q."/>
            <person name="Shao Z."/>
        </authorList>
    </citation>
    <scope>NUCLEOTIDE SEQUENCE [LARGE SCALE GENOMIC DNA]</scope>
    <source>
        <strain evidence="13 14">ISO4</strain>
    </source>
</reference>
<feature type="transmembrane region" description="Helical" evidence="10">
    <location>
        <begin position="605"/>
        <end position="630"/>
    </location>
</feature>
<dbReference type="InterPro" id="IPR004923">
    <property type="entry name" value="FTR1/Fip1/EfeU"/>
</dbReference>
<evidence type="ECO:0000256" key="1">
    <source>
        <dbReference type="ARBA" id="ARBA00004141"/>
    </source>
</evidence>
<feature type="chain" id="PRO_5046344997" evidence="11">
    <location>
        <begin position="27"/>
        <end position="639"/>
    </location>
</feature>